<reference evidence="1 2" key="1">
    <citation type="journal article" date="2018" name="Front. Plant Sci.">
        <title>Red Clover (Trifolium pratense) and Zigzag Clover (T. medium) - A Picture of Genomic Similarities and Differences.</title>
        <authorList>
            <person name="Dluhosova J."/>
            <person name="Istvanek J."/>
            <person name="Nedelnik J."/>
            <person name="Repkova J."/>
        </authorList>
    </citation>
    <scope>NUCLEOTIDE SEQUENCE [LARGE SCALE GENOMIC DNA]</scope>
    <source>
        <strain evidence="2">cv. 10/8</strain>
        <tissue evidence="1">Leaf</tissue>
    </source>
</reference>
<evidence type="ECO:0000313" key="1">
    <source>
        <dbReference type="EMBL" id="MCH91798.1"/>
    </source>
</evidence>
<gene>
    <name evidence="1" type="ORF">A2U01_0012728</name>
</gene>
<protein>
    <submittedName>
        <fullName evidence="1">Uncharacterized protein</fullName>
    </submittedName>
</protein>
<sequence length="157" mass="17971">MPSLNPLQLAFLTMLESFDHLLLVDVPDILDSEKSQSVFEGTLTDVSKKQARIRIDTSALENSLQYNTAKAYHLHRKISIVEKNLLAMKAELEDIHLAIKTDLSVLSKKRDRLNVWAKQQSELLSAREDKAKETDLAITRKLNLQRTWNNIKAFSQL</sequence>
<organism evidence="1 2">
    <name type="scientific">Trifolium medium</name>
    <dbReference type="NCBI Taxonomy" id="97028"/>
    <lineage>
        <taxon>Eukaryota</taxon>
        <taxon>Viridiplantae</taxon>
        <taxon>Streptophyta</taxon>
        <taxon>Embryophyta</taxon>
        <taxon>Tracheophyta</taxon>
        <taxon>Spermatophyta</taxon>
        <taxon>Magnoliopsida</taxon>
        <taxon>eudicotyledons</taxon>
        <taxon>Gunneridae</taxon>
        <taxon>Pentapetalae</taxon>
        <taxon>rosids</taxon>
        <taxon>fabids</taxon>
        <taxon>Fabales</taxon>
        <taxon>Fabaceae</taxon>
        <taxon>Papilionoideae</taxon>
        <taxon>50 kb inversion clade</taxon>
        <taxon>NPAAA clade</taxon>
        <taxon>Hologalegina</taxon>
        <taxon>IRL clade</taxon>
        <taxon>Trifolieae</taxon>
        <taxon>Trifolium</taxon>
    </lineage>
</organism>
<keyword evidence="2" id="KW-1185">Reference proteome</keyword>
<dbReference type="EMBL" id="LXQA010021191">
    <property type="protein sequence ID" value="MCH91798.1"/>
    <property type="molecule type" value="Genomic_DNA"/>
</dbReference>
<comment type="caution">
    <text evidence="1">The sequence shown here is derived from an EMBL/GenBank/DDBJ whole genome shotgun (WGS) entry which is preliminary data.</text>
</comment>
<dbReference type="Proteomes" id="UP000265520">
    <property type="component" value="Unassembled WGS sequence"/>
</dbReference>
<accession>A0A392MYN4</accession>
<proteinExistence type="predicted"/>
<feature type="non-terminal residue" evidence="1">
    <location>
        <position position="157"/>
    </location>
</feature>
<name>A0A392MYN4_9FABA</name>
<evidence type="ECO:0000313" key="2">
    <source>
        <dbReference type="Proteomes" id="UP000265520"/>
    </source>
</evidence>
<dbReference type="AlphaFoldDB" id="A0A392MYN4"/>